<name>A0A7J9IK17_9ROSI</name>
<dbReference type="EMBL" id="JABFAE010000001">
    <property type="protein sequence ID" value="MBA0822446.1"/>
    <property type="molecule type" value="Genomic_DNA"/>
</dbReference>
<sequence length="17" mass="2065">MNSMKKGCQWKSQIMHQ</sequence>
<accession>A0A7J9IK17</accession>
<proteinExistence type="predicted"/>
<feature type="non-terminal residue" evidence="1">
    <location>
        <position position="17"/>
    </location>
</feature>
<dbReference type="Proteomes" id="UP000593575">
    <property type="component" value="Unassembled WGS sequence"/>
</dbReference>
<protein>
    <submittedName>
        <fullName evidence="1">Uncharacterized protein</fullName>
    </submittedName>
</protein>
<evidence type="ECO:0000313" key="1">
    <source>
        <dbReference type="EMBL" id="MBA0822446.1"/>
    </source>
</evidence>
<comment type="caution">
    <text evidence="1">The sequence shown here is derived from an EMBL/GenBank/DDBJ whole genome shotgun (WGS) entry which is preliminary data.</text>
</comment>
<organism evidence="1 2">
    <name type="scientific">Gossypium armourianum</name>
    <dbReference type="NCBI Taxonomy" id="34283"/>
    <lineage>
        <taxon>Eukaryota</taxon>
        <taxon>Viridiplantae</taxon>
        <taxon>Streptophyta</taxon>
        <taxon>Embryophyta</taxon>
        <taxon>Tracheophyta</taxon>
        <taxon>Spermatophyta</taxon>
        <taxon>Magnoliopsida</taxon>
        <taxon>eudicotyledons</taxon>
        <taxon>Gunneridae</taxon>
        <taxon>Pentapetalae</taxon>
        <taxon>rosids</taxon>
        <taxon>malvids</taxon>
        <taxon>Malvales</taxon>
        <taxon>Malvaceae</taxon>
        <taxon>Malvoideae</taxon>
        <taxon>Gossypium</taxon>
    </lineage>
</organism>
<dbReference type="AlphaFoldDB" id="A0A7J9IK17"/>
<gene>
    <name evidence="1" type="ORF">Goarm_019249</name>
</gene>
<evidence type="ECO:0000313" key="2">
    <source>
        <dbReference type="Proteomes" id="UP000593575"/>
    </source>
</evidence>
<keyword evidence="2" id="KW-1185">Reference proteome</keyword>
<reference evidence="1 2" key="1">
    <citation type="journal article" date="2019" name="Genome Biol. Evol.">
        <title>Insights into the evolution of the New World diploid cottons (Gossypium, subgenus Houzingenia) based on genome sequencing.</title>
        <authorList>
            <person name="Grover C.E."/>
            <person name="Arick M.A. 2nd"/>
            <person name="Thrash A."/>
            <person name="Conover J.L."/>
            <person name="Sanders W.S."/>
            <person name="Peterson D.G."/>
            <person name="Frelichowski J.E."/>
            <person name="Scheffler J.A."/>
            <person name="Scheffler B.E."/>
            <person name="Wendel J.F."/>
        </authorList>
    </citation>
    <scope>NUCLEOTIDE SEQUENCE [LARGE SCALE GENOMIC DNA]</scope>
    <source>
        <strain evidence="1">6</strain>
        <tissue evidence="1">Leaf</tissue>
    </source>
</reference>